<dbReference type="AlphaFoldDB" id="A0A846QGM0"/>
<reference evidence="10 11" key="1">
    <citation type="submission" date="2020-03" db="EMBL/GenBank/DDBJ databases">
        <title>Genomic Encyclopedia of Type Strains, Phase IV (KMG-IV): sequencing the most valuable type-strain genomes for metagenomic binning, comparative biology and taxonomic classification.</title>
        <authorList>
            <person name="Goeker M."/>
        </authorList>
    </citation>
    <scope>NUCLEOTIDE SEQUENCE [LARGE SCALE GENOMIC DNA]</scope>
    <source>
        <strain evidence="10 11">DSM 24233</strain>
    </source>
</reference>
<dbReference type="UniPathway" id="UPA00193"/>
<comment type="pathway">
    <text evidence="2">One-carbon metabolism; tetrahydrofolate interconversion.</text>
</comment>
<keyword evidence="11" id="KW-1185">Reference proteome</keyword>
<dbReference type="GO" id="GO:0008168">
    <property type="term" value="F:methyltransferase activity"/>
    <property type="evidence" value="ECO:0007669"/>
    <property type="project" value="UniProtKB-UniRule"/>
</dbReference>
<evidence type="ECO:0000256" key="8">
    <source>
        <dbReference type="PROSITE-ProRule" id="PRU00333"/>
    </source>
</evidence>
<dbReference type="InterPro" id="IPR003726">
    <property type="entry name" value="HCY_dom"/>
</dbReference>
<dbReference type="GO" id="GO:0032259">
    <property type="term" value="P:methylation"/>
    <property type="evidence" value="ECO:0007669"/>
    <property type="project" value="UniProtKB-KW"/>
</dbReference>
<name>A0A846QGM0_9BACT</name>
<keyword evidence="8" id="KW-0479">Metal-binding</keyword>
<comment type="cofactor">
    <cofactor evidence="1">
        <name>FAD</name>
        <dbReference type="ChEBI" id="CHEBI:57692"/>
    </cofactor>
</comment>
<dbReference type="InterPro" id="IPR003171">
    <property type="entry name" value="Mehydrof_redctse-like"/>
</dbReference>
<dbReference type="InterPro" id="IPR029041">
    <property type="entry name" value="FAD-linked_oxidoreductase-like"/>
</dbReference>
<dbReference type="GO" id="GO:0004489">
    <property type="term" value="F:methylenetetrahydrofolate reductase [NAD(P)H] activity"/>
    <property type="evidence" value="ECO:0007669"/>
    <property type="project" value="InterPro"/>
</dbReference>
<dbReference type="Proteomes" id="UP000580856">
    <property type="component" value="Unassembled WGS sequence"/>
</dbReference>
<evidence type="ECO:0000256" key="4">
    <source>
        <dbReference type="ARBA" id="ARBA00022630"/>
    </source>
</evidence>
<dbReference type="RefSeq" id="WP_167940442.1">
    <property type="nucleotide sequence ID" value="NZ_JAATJA010000001.1"/>
</dbReference>
<evidence type="ECO:0000313" key="10">
    <source>
        <dbReference type="EMBL" id="NJB67381.1"/>
    </source>
</evidence>
<dbReference type="Gene3D" id="3.20.20.330">
    <property type="entry name" value="Homocysteine-binding-like domain"/>
    <property type="match status" value="1"/>
</dbReference>
<dbReference type="PROSITE" id="PS50970">
    <property type="entry name" value="HCY"/>
    <property type="match status" value="1"/>
</dbReference>
<dbReference type="CDD" id="cd00537">
    <property type="entry name" value="MTHFR"/>
    <property type="match status" value="1"/>
</dbReference>
<dbReference type="Gene3D" id="3.20.20.220">
    <property type="match status" value="1"/>
</dbReference>
<feature type="binding site" evidence="8">
    <location>
        <position position="204"/>
    </location>
    <ligand>
        <name>Zn(2+)</name>
        <dbReference type="ChEBI" id="CHEBI:29105"/>
    </ligand>
</feature>
<protein>
    <submittedName>
        <fullName evidence="10">Homocysteine S-methyltransferase</fullName>
        <ecNumber evidence="10">2.1.1.10</ecNumber>
    </submittedName>
</protein>
<dbReference type="GO" id="GO:0006555">
    <property type="term" value="P:methionine metabolic process"/>
    <property type="evidence" value="ECO:0007669"/>
    <property type="project" value="InterPro"/>
</dbReference>
<proteinExistence type="predicted"/>
<sequence length="608" mass="65702">MRHNLIDELSRRVVLADGAMGSRIFEKGVPAEACYDELNLTRPDLVAEIHAEYITAGAELIETNTFGANALKLERFGLAAQTRLINRRGAEIARRCARDIAWVGGSMGPLGRLDELPDASRIAAIYAEQAEALAEGGVDVLFLETFSRLEMLLPAVTAVKQTTNLPVVAQMVFTGQGGSFTGVSPSECLQALADAGADVVGINCGAGPLGVLEALRKAGSPGRPLSVFPNSGYPERSGDRLLYGSAPDYFADAVMRCVKLGARLVGGCCGTTPQHIAALRRRLDLHTGSTAHTETIQNITGGDGSTPELPPTRFSLNLGQRKMVLVELDPPKHLDATQALDAADALADAGVDAITIAENPLAVPRLSNTALAGMIRRRTGAEVIVHLTGRDRNLIGMQSTLMGLAVEGLQNVLAVTGDPPPSGTDDVIKGVFDLRSFDLISLLRRFNEGVNHHGDSMRLRTNFCTGAAFNPNTKNHALQVRRMERKIECGARYFLTQPVYTREAIDEVLDLTAHIDVPIFIGIMPLVSSRNAEFLHNEFPGISIPDDTRRRMREAGDRGVEVGTQIAWELLEYAWPHFAGVYIMPPFNRYGIALDLMQRLRAGGLLES</sequence>
<dbReference type="NCBIfam" id="NF006396">
    <property type="entry name" value="PRK08645.1"/>
    <property type="match status" value="1"/>
</dbReference>
<keyword evidence="3 8" id="KW-0489">Methyltransferase</keyword>
<evidence type="ECO:0000256" key="5">
    <source>
        <dbReference type="ARBA" id="ARBA00022679"/>
    </source>
</evidence>
<keyword evidence="7" id="KW-0560">Oxidoreductase</keyword>
<evidence type="ECO:0000256" key="7">
    <source>
        <dbReference type="ARBA" id="ARBA00023002"/>
    </source>
</evidence>
<dbReference type="Pfam" id="PF02219">
    <property type="entry name" value="MTHFR"/>
    <property type="match status" value="1"/>
</dbReference>
<feature type="binding site" evidence="8">
    <location>
        <position position="268"/>
    </location>
    <ligand>
        <name>Zn(2+)</name>
        <dbReference type="ChEBI" id="CHEBI:29105"/>
    </ligand>
</feature>
<dbReference type="InterPro" id="IPR036589">
    <property type="entry name" value="HCY_dom_sf"/>
</dbReference>
<dbReference type="SUPFAM" id="SSF82282">
    <property type="entry name" value="Homocysteine S-methyltransferase"/>
    <property type="match status" value="1"/>
</dbReference>
<keyword evidence="5 8" id="KW-0808">Transferase</keyword>
<comment type="caution">
    <text evidence="10">The sequence shown here is derived from an EMBL/GenBank/DDBJ whole genome shotgun (WGS) entry which is preliminary data.</text>
</comment>
<keyword evidence="6" id="KW-0274">FAD</keyword>
<comment type="cofactor">
    <cofactor evidence="8">
        <name>Zn(2+)</name>
        <dbReference type="ChEBI" id="CHEBI:29105"/>
    </cofactor>
</comment>
<dbReference type="PANTHER" id="PTHR11103:SF18">
    <property type="entry name" value="SLR1189 PROTEIN"/>
    <property type="match status" value="1"/>
</dbReference>
<evidence type="ECO:0000256" key="6">
    <source>
        <dbReference type="ARBA" id="ARBA00022827"/>
    </source>
</evidence>
<keyword evidence="8" id="KW-0862">Zinc</keyword>
<dbReference type="GO" id="GO:0035999">
    <property type="term" value="P:tetrahydrofolate interconversion"/>
    <property type="evidence" value="ECO:0007669"/>
    <property type="project" value="UniProtKB-UniPathway"/>
</dbReference>
<keyword evidence="4" id="KW-0285">Flavoprotein</keyword>
<accession>A0A846QGM0</accession>
<dbReference type="GO" id="GO:0046872">
    <property type="term" value="F:metal ion binding"/>
    <property type="evidence" value="ECO:0007669"/>
    <property type="project" value="UniProtKB-KW"/>
</dbReference>
<organism evidence="10 11">
    <name type="scientific">Desulfobaculum xiamenense</name>
    <dbReference type="NCBI Taxonomy" id="995050"/>
    <lineage>
        <taxon>Bacteria</taxon>
        <taxon>Pseudomonadati</taxon>
        <taxon>Thermodesulfobacteriota</taxon>
        <taxon>Desulfovibrionia</taxon>
        <taxon>Desulfovibrionales</taxon>
        <taxon>Desulfovibrionaceae</taxon>
        <taxon>Desulfobaculum</taxon>
    </lineage>
</organism>
<evidence type="ECO:0000256" key="2">
    <source>
        <dbReference type="ARBA" id="ARBA00004777"/>
    </source>
</evidence>
<gene>
    <name evidence="10" type="ORF">GGQ74_001021</name>
</gene>
<evidence type="ECO:0000256" key="1">
    <source>
        <dbReference type="ARBA" id="ARBA00001974"/>
    </source>
</evidence>
<dbReference type="Pfam" id="PF02574">
    <property type="entry name" value="S-methyl_trans"/>
    <property type="match status" value="1"/>
</dbReference>
<dbReference type="PANTHER" id="PTHR11103">
    <property type="entry name" value="SLR1189 PROTEIN"/>
    <property type="match status" value="1"/>
</dbReference>
<dbReference type="EMBL" id="JAATJA010000001">
    <property type="protein sequence ID" value="NJB67381.1"/>
    <property type="molecule type" value="Genomic_DNA"/>
</dbReference>
<dbReference type="SUPFAM" id="SSF51730">
    <property type="entry name" value="FAD-linked oxidoreductase"/>
    <property type="match status" value="1"/>
</dbReference>
<dbReference type="EC" id="2.1.1.10" evidence="10"/>
<evidence type="ECO:0000256" key="3">
    <source>
        <dbReference type="ARBA" id="ARBA00022603"/>
    </source>
</evidence>
<evidence type="ECO:0000313" key="11">
    <source>
        <dbReference type="Proteomes" id="UP000580856"/>
    </source>
</evidence>
<evidence type="ECO:0000259" key="9">
    <source>
        <dbReference type="PROSITE" id="PS50970"/>
    </source>
</evidence>
<feature type="domain" description="Hcy-binding" evidence="9">
    <location>
        <begin position="2"/>
        <end position="283"/>
    </location>
</feature>
<feature type="binding site" evidence="8">
    <location>
        <position position="269"/>
    </location>
    <ligand>
        <name>Zn(2+)</name>
        <dbReference type="ChEBI" id="CHEBI:29105"/>
    </ligand>
</feature>